<name>A0A8X6P699_NEPPI</name>
<keyword evidence="2" id="KW-1133">Transmembrane helix</keyword>
<organism evidence="3 4">
    <name type="scientific">Nephila pilipes</name>
    <name type="common">Giant wood spider</name>
    <name type="synonym">Nephila maculata</name>
    <dbReference type="NCBI Taxonomy" id="299642"/>
    <lineage>
        <taxon>Eukaryota</taxon>
        <taxon>Metazoa</taxon>
        <taxon>Ecdysozoa</taxon>
        <taxon>Arthropoda</taxon>
        <taxon>Chelicerata</taxon>
        <taxon>Arachnida</taxon>
        <taxon>Araneae</taxon>
        <taxon>Araneomorphae</taxon>
        <taxon>Entelegynae</taxon>
        <taxon>Araneoidea</taxon>
        <taxon>Nephilidae</taxon>
        <taxon>Nephila</taxon>
    </lineage>
</organism>
<feature type="transmembrane region" description="Helical" evidence="2">
    <location>
        <begin position="56"/>
        <end position="75"/>
    </location>
</feature>
<feature type="compositionally biased region" description="Basic and acidic residues" evidence="1">
    <location>
        <begin position="1"/>
        <end position="11"/>
    </location>
</feature>
<keyword evidence="2" id="KW-0812">Transmembrane</keyword>
<dbReference type="AlphaFoldDB" id="A0A8X6P699"/>
<sequence length="81" mass="9424">MIRLTSRDPFNRGKVRTRPSGHLDGMPDGNCQVPYGSPAFPSLKSLRLRKTLANRIRVNVGIVRYWTAFLILWQMGHYFYQ</sequence>
<protein>
    <submittedName>
        <fullName evidence="3">Uncharacterized protein</fullName>
    </submittedName>
</protein>
<proteinExistence type="predicted"/>
<keyword evidence="4" id="KW-1185">Reference proteome</keyword>
<evidence type="ECO:0000256" key="1">
    <source>
        <dbReference type="SAM" id="MobiDB-lite"/>
    </source>
</evidence>
<gene>
    <name evidence="3" type="ORF">NPIL_578371</name>
</gene>
<reference evidence="3" key="1">
    <citation type="submission" date="2020-08" db="EMBL/GenBank/DDBJ databases">
        <title>Multicomponent nature underlies the extraordinary mechanical properties of spider dragline silk.</title>
        <authorList>
            <person name="Kono N."/>
            <person name="Nakamura H."/>
            <person name="Mori M."/>
            <person name="Yoshida Y."/>
            <person name="Ohtoshi R."/>
            <person name="Malay A.D."/>
            <person name="Moran D.A.P."/>
            <person name="Tomita M."/>
            <person name="Numata K."/>
            <person name="Arakawa K."/>
        </authorList>
    </citation>
    <scope>NUCLEOTIDE SEQUENCE</scope>
</reference>
<comment type="caution">
    <text evidence="3">The sequence shown here is derived from an EMBL/GenBank/DDBJ whole genome shotgun (WGS) entry which is preliminary data.</text>
</comment>
<evidence type="ECO:0000313" key="4">
    <source>
        <dbReference type="Proteomes" id="UP000887013"/>
    </source>
</evidence>
<dbReference type="Proteomes" id="UP000887013">
    <property type="component" value="Unassembled WGS sequence"/>
</dbReference>
<evidence type="ECO:0000313" key="3">
    <source>
        <dbReference type="EMBL" id="GFT53824.1"/>
    </source>
</evidence>
<dbReference type="EMBL" id="BMAW01017409">
    <property type="protein sequence ID" value="GFT53824.1"/>
    <property type="molecule type" value="Genomic_DNA"/>
</dbReference>
<evidence type="ECO:0000256" key="2">
    <source>
        <dbReference type="SAM" id="Phobius"/>
    </source>
</evidence>
<feature type="region of interest" description="Disordered" evidence="1">
    <location>
        <begin position="1"/>
        <end position="28"/>
    </location>
</feature>
<keyword evidence="2" id="KW-0472">Membrane</keyword>
<dbReference type="OrthoDB" id="10438921at2759"/>
<accession>A0A8X6P699</accession>